<evidence type="ECO:0000313" key="5">
    <source>
        <dbReference type="Proteomes" id="UP000324324"/>
    </source>
</evidence>
<feature type="compositionally biased region" description="Basic and acidic residues" evidence="1">
    <location>
        <begin position="36"/>
        <end position="49"/>
    </location>
</feature>
<evidence type="ECO:0000256" key="2">
    <source>
        <dbReference type="SAM" id="Phobius"/>
    </source>
</evidence>
<accession>A0A5M8AG10</accession>
<keyword evidence="2" id="KW-1133">Transmembrane helix</keyword>
<protein>
    <submittedName>
        <fullName evidence="4">Sporulation protein</fullName>
    </submittedName>
</protein>
<feature type="compositionally biased region" description="Low complexity" evidence="1">
    <location>
        <begin position="26"/>
        <end position="35"/>
    </location>
</feature>
<comment type="caution">
    <text evidence="4">The sequence shown here is derived from an EMBL/GenBank/DDBJ whole genome shotgun (WGS) entry which is preliminary data.</text>
</comment>
<feature type="domain" description="SPOR" evidence="3">
    <location>
        <begin position="190"/>
        <end position="268"/>
    </location>
</feature>
<dbReference type="Pfam" id="PF05036">
    <property type="entry name" value="SPOR"/>
    <property type="match status" value="1"/>
</dbReference>
<feature type="compositionally biased region" description="Basic and acidic residues" evidence="1">
    <location>
        <begin position="149"/>
        <end position="188"/>
    </location>
</feature>
<keyword evidence="2" id="KW-0812">Transmembrane</keyword>
<keyword evidence="2" id="KW-0472">Membrane</keyword>
<name>A0A5M8AG10_9BURK</name>
<feature type="region of interest" description="Disordered" evidence="1">
    <location>
        <begin position="11"/>
        <end position="59"/>
    </location>
</feature>
<keyword evidence="5" id="KW-1185">Reference proteome</keyword>
<dbReference type="GO" id="GO:0042834">
    <property type="term" value="F:peptidoglycan binding"/>
    <property type="evidence" value="ECO:0007669"/>
    <property type="project" value="InterPro"/>
</dbReference>
<organism evidence="4 5">
    <name type="scientific">Cupriavidus cauae</name>
    <dbReference type="NCBI Taxonomy" id="2608999"/>
    <lineage>
        <taxon>Bacteria</taxon>
        <taxon>Pseudomonadati</taxon>
        <taxon>Pseudomonadota</taxon>
        <taxon>Betaproteobacteria</taxon>
        <taxon>Burkholderiales</taxon>
        <taxon>Burkholderiaceae</taxon>
        <taxon>Cupriavidus</taxon>
    </lineage>
</organism>
<dbReference type="InterPro" id="IPR007730">
    <property type="entry name" value="SPOR-like_dom"/>
</dbReference>
<evidence type="ECO:0000256" key="1">
    <source>
        <dbReference type="SAM" id="MobiDB-lite"/>
    </source>
</evidence>
<dbReference type="Proteomes" id="UP000324324">
    <property type="component" value="Unassembled WGS sequence"/>
</dbReference>
<feature type="transmembrane region" description="Helical" evidence="2">
    <location>
        <begin position="70"/>
        <end position="88"/>
    </location>
</feature>
<sequence length="268" mass="28636">MGLLSLFSFRKGKDAAPERARRARSADAGAAGARAGSRDMRRGGDRGGDDYADDMLDPEFPQKQRARRRLIGALVMTVAAVIVLPIVFETEPRPAADQIAVRLSGGQGEAQARPEPRKAAPLAPQQQSRLDAQALDAGEELVSAPAARAADKAPEKPAERTEAARQAEAKPDPKAESKAESKTDKAEAKSSGSGKYVILVGAFSTEDKARQWMSKLKANKVPAYIERKALADGERILLRAGPFSDRDAADAAEKRVRATGLTARVVEL</sequence>
<reference evidence="4 5" key="1">
    <citation type="submission" date="2019-09" db="EMBL/GenBank/DDBJ databases">
        <title>Isolation of a novel species in the genus Cupriavidus from patients with sepsis using whole genome sequencing.</title>
        <authorList>
            <person name="Kweon O.J."/>
            <person name="Lee M.-K."/>
        </authorList>
    </citation>
    <scope>NUCLEOTIDE SEQUENCE [LARGE SCALE GENOMIC DNA]</scope>
    <source>
        <strain evidence="4 5">MKL-01</strain>
    </source>
</reference>
<dbReference type="SUPFAM" id="SSF110997">
    <property type="entry name" value="Sporulation related repeat"/>
    <property type="match status" value="1"/>
</dbReference>
<gene>
    <name evidence="4" type="ORF">F1599_14875</name>
</gene>
<feature type="compositionally biased region" description="Basic and acidic residues" evidence="1">
    <location>
        <begin position="11"/>
        <end position="20"/>
    </location>
</feature>
<dbReference type="PROSITE" id="PS51724">
    <property type="entry name" value="SPOR"/>
    <property type="match status" value="1"/>
</dbReference>
<evidence type="ECO:0000259" key="3">
    <source>
        <dbReference type="PROSITE" id="PS51724"/>
    </source>
</evidence>
<feature type="region of interest" description="Disordered" evidence="1">
    <location>
        <begin position="104"/>
        <end position="128"/>
    </location>
</feature>
<dbReference type="RefSeq" id="WP_149317006.1">
    <property type="nucleotide sequence ID" value="NZ_CP080293.1"/>
</dbReference>
<dbReference type="EMBL" id="VWRN01000036">
    <property type="protein sequence ID" value="KAA6122777.1"/>
    <property type="molecule type" value="Genomic_DNA"/>
</dbReference>
<dbReference type="Gene3D" id="3.30.70.1070">
    <property type="entry name" value="Sporulation related repeat"/>
    <property type="match status" value="1"/>
</dbReference>
<evidence type="ECO:0000313" key="4">
    <source>
        <dbReference type="EMBL" id="KAA6122777.1"/>
    </source>
</evidence>
<proteinExistence type="predicted"/>
<dbReference type="AlphaFoldDB" id="A0A5M8AG10"/>
<dbReference type="InterPro" id="IPR036680">
    <property type="entry name" value="SPOR-like_sf"/>
</dbReference>
<feature type="region of interest" description="Disordered" evidence="1">
    <location>
        <begin position="144"/>
        <end position="192"/>
    </location>
</feature>